<keyword evidence="2" id="KW-1185">Reference proteome</keyword>
<gene>
    <name evidence="1" type="ORF">Adu01nite_75470</name>
</gene>
<accession>A0ABQ3Z8M9</accession>
<dbReference type="RefSeq" id="WP_203734040.1">
    <property type="nucleotide sequence ID" value="NZ_BAAATX010000022.1"/>
</dbReference>
<proteinExistence type="predicted"/>
<sequence>MIKELVTVLVLVGAPALVKADDYTFQLLGKAAPDECFAGIGNPYPSRPPCAQGQAKVNQSYVWGLTRAGEQVWFGTGANVHCLTSGGSLGEDDPVVNDDYVCEYGESQVVANHPTVPGELGDVRPPQVWLYDTGTKVLTDETAAITGASTEDNARLRNTLGLRSAGNLDGVVLLAGPSLSNTLNVFAFDTATRRFLGSRTLLLYSNARTFLVAENSLYLGVGTGQGGGRGGAVLRWAGNRATPFTFDKVGDLPAQAADLAYLDGRIYATTWSAANATTIGRLAGVWRSPALPIRAGQIRQWTQVFDASRYETDPLIRTTYGLGGVAAFGGYLYWGTMHVPLQASLAHQAKYPQPTDEAVRLQARNTQRGLSIWRGKDLGTPNQKIELLYGESTLPAYAPETATWSSVPTGWTPLYGRSGFGNSLNNYTWRMTVAGDRLFVATMDWSYLVHDLLPQAPPTDPALWGADLWVFPSAAEAAQPINTTGLGNYLNYGIRNMVADGDDLYLGMANPMNLRTDPTDDVPEGGWELIELSRGRDAYADRL</sequence>
<evidence type="ECO:0000313" key="1">
    <source>
        <dbReference type="EMBL" id="GIE06197.1"/>
    </source>
</evidence>
<reference evidence="1 2" key="1">
    <citation type="submission" date="2021-01" db="EMBL/GenBank/DDBJ databases">
        <title>Whole genome shotgun sequence of Actinoplanes durhamensis NBRC 14914.</title>
        <authorList>
            <person name="Komaki H."/>
            <person name="Tamura T."/>
        </authorList>
    </citation>
    <scope>NUCLEOTIDE SEQUENCE [LARGE SCALE GENOMIC DNA]</scope>
    <source>
        <strain evidence="1 2">NBRC 14914</strain>
    </source>
</reference>
<dbReference type="Proteomes" id="UP000637628">
    <property type="component" value="Unassembled WGS sequence"/>
</dbReference>
<evidence type="ECO:0000313" key="2">
    <source>
        <dbReference type="Proteomes" id="UP000637628"/>
    </source>
</evidence>
<dbReference type="EMBL" id="BOML01000059">
    <property type="protein sequence ID" value="GIE06197.1"/>
    <property type="molecule type" value="Genomic_DNA"/>
</dbReference>
<organism evidence="1 2">
    <name type="scientific">Paractinoplanes durhamensis</name>
    <dbReference type="NCBI Taxonomy" id="113563"/>
    <lineage>
        <taxon>Bacteria</taxon>
        <taxon>Bacillati</taxon>
        <taxon>Actinomycetota</taxon>
        <taxon>Actinomycetes</taxon>
        <taxon>Micromonosporales</taxon>
        <taxon>Micromonosporaceae</taxon>
        <taxon>Paractinoplanes</taxon>
    </lineage>
</organism>
<comment type="caution">
    <text evidence="1">The sequence shown here is derived from an EMBL/GenBank/DDBJ whole genome shotgun (WGS) entry which is preliminary data.</text>
</comment>
<protein>
    <submittedName>
        <fullName evidence="1">Uncharacterized protein</fullName>
    </submittedName>
</protein>
<name>A0ABQ3Z8M9_9ACTN</name>